<dbReference type="Pfam" id="PF04290">
    <property type="entry name" value="DctQ"/>
    <property type="match status" value="1"/>
</dbReference>
<keyword evidence="3" id="KW-1003">Cell membrane</keyword>
<dbReference type="InterPro" id="IPR007387">
    <property type="entry name" value="TRAP_DctQ"/>
</dbReference>
<proteinExistence type="inferred from homology"/>
<dbReference type="PANTHER" id="PTHR35011">
    <property type="entry name" value="2,3-DIKETO-L-GULONATE TRAP TRANSPORTER SMALL PERMEASE PROTEIN YIAM"/>
    <property type="match status" value="1"/>
</dbReference>
<dbReference type="GO" id="GO:0022857">
    <property type="term" value="F:transmembrane transporter activity"/>
    <property type="evidence" value="ECO:0007669"/>
    <property type="project" value="UniProtKB-UniRule"/>
</dbReference>
<keyword evidence="6 9" id="KW-1133">Transmembrane helix</keyword>
<dbReference type="GO" id="GO:0015740">
    <property type="term" value="P:C4-dicarboxylate transport"/>
    <property type="evidence" value="ECO:0007669"/>
    <property type="project" value="TreeGrafter"/>
</dbReference>
<organism evidence="11 12">
    <name type="scientific">Litoreibacter janthinus</name>
    <dbReference type="NCBI Taxonomy" id="670154"/>
    <lineage>
        <taxon>Bacteria</taxon>
        <taxon>Pseudomonadati</taxon>
        <taxon>Pseudomonadota</taxon>
        <taxon>Alphaproteobacteria</taxon>
        <taxon>Rhodobacterales</taxon>
        <taxon>Roseobacteraceae</taxon>
        <taxon>Litoreibacter</taxon>
    </lineage>
</organism>
<evidence type="ECO:0000256" key="6">
    <source>
        <dbReference type="ARBA" id="ARBA00022989"/>
    </source>
</evidence>
<protein>
    <recommendedName>
        <fullName evidence="9">TRAP transporter small permease protein</fullName>
    </recommendedName>
</protein>
<gene>
    <name evidence="11" type="ORF">SAMN04488002_2378</name>
</gene>
<evidence type="ECO:0000256" key="7">
    <source>
        <dbReference type="ARBA" id="ARBA00023136"/>
    </source>
</evidence>
<evidence type="ECO:0000256" key="2">
    <source>
        <dbReference type="ARBA" id="ARBA00022448"/>
    </source>
</evidence>
<dbReference type="GO" id="GO:0005886">
    <property type="term" value="C:plasma membrane"/>
    <property type="evidence" value="ECO:0007669"/>
    <property type="project" value="UniProtKB-SubCell"/>
</dbReference>
<keyword evidence="5 9" id="KW-0812">Transmembrane</keyword>
<evidence type="ECO:0000256" key="4">
    <source>
        <dbReference type="ARBA" id="ARBA00022519"/>
    </source>
</evidence>
<evidence type="ECO:0000256" key="3">
    <source>
        <dbReference type="ARBA" id="ARBA00022475"/>
    </source>
</evidence>
<dbReference type="AlphaFoldDB" id="A0A1I6H2A9"/>
<accession>A0A1I6H2A9</accession>
<name>A0A1I6H2A9_9RHOB</name>
<keyword evidence="7 9" id="KW-0472">Membrane</keyword>
<keyword evidence="2 9" id="KW-0813">Transport</keyword>
<comment type="subunit">
    <text evidence="9">The complex comprises the extracytoplasmic solute receptor protein and the two transmembrane proteins.</text>
</comment>
<reference evidence="12" key="1">
    <citation type="submission" date="2016-10" db="EMBL/GenBank/DDBJ databases">
        <authorList>
            <person name="Varghese N."/>
            <person name="Submissions S."/>
        </authorList>
    </citation>
    <scope>NUCLEOTIDE SEQUENCE [LARGE SCALE GENOMIC DNA]</scope>
    <source>
        <strain evidence="12">DSM 26921</strain>
    </source>
</reference>
<sequence length="194" mass="21391">MALAANLEARVGRALEWACRALAYGGGLILVAAALVTVASIIGRFFLFAGLGPVRGDFELVETSCAIAIFAFLPWCQLRRGHVTVDVLVNQMSKRAKAFFGLLGDVAISVVSSLILWRLYLGFAEKFPYGSDVFRDVFRMGARPYYPETTYELELPVWIPYGLATIGAALFFIVSLYTVWRALNWLLSGQEPAL</sequence>
<dbReference type="OrthoDB" id="6183232at2"/>
<feature type="transmembrane region" description="Helical" evidence="9">
    <location>
        <begin position="60"/>
        <end position="78"/>
    </location>
</feature>
<evidence type="ECO:0000259" key="10">
    <source>
        <dbReference type="Pfam" id="PF04290"/>
    </source>
</evidence>
<evidence type="ECO:0000256" key="5">
    <source>
        <dbReference type="ARBA" id="ARBA00022692"/>
    </source>
</evidence>
<evidence type="ECO:0000256" key="9">
    <source>
        <dbReference type="RuleBase" id="RU369079"/>
    </source>
</evidence>
<keyword evidence="4 9" id="KW-0997">Cell inner membrane</keyword>
<dbReference type="EMBL" id="FOYO01000001">
    <property type="protein sequence ID" value="SFR48558.1"/>
    <property type="molecule type" value="Genomic_DNA"/>
</dbReference>
<evidence type="ECO:0000256" key="1">
    <source>
        <dbReference type="ARBA" id="ARBA00004429"/>
    </source>
</evidence>
<feature type="transmembrane region" description="Helical" evidence="9">
    <location>
        <begin position="21"/>
        <end position="48"/>
    </location>
</feature>
<keyword evidence="12" id="KW-1185">Reference proteome</keyword>
<comment type="function">
    <text evidence="9">Part of the tripartite ATP-independent periplasmic (TRAP) transport system.</text>
</comment>
<evidence type="ECO:0000256" key="8">
    <source>
        <dbReference type="ARBA" id="ARBA00038436"/>
    </source>
</evidence>
<dbReference type="RefSeq" id="WP_090216993.1">
    <property type="nucleotide sequence ID" value="NZ_FOYO01000001.1"/>
</dbReference>
<comment type="subcellular location">
    <subcellularLocation>
        <location evidence="1 9">Cell inner membrane</location>
        <topology evidence="1 9">Multi-pass membrane protein</topology>
    </subcellularLocation>
</comment>
<feature type="domain" description="Tripartite ATP-independent periplasmic transporters DctQ component" evidence="10">
    <location>
        <begin position="34"/>
        <end position="183"/>
    </location>
</feature>
<evidence type="ECO:0000313" key="12">
    <source>
        <dbReference type="Proteomes" id="UP000199658"/>
    </source>
</evidence>
<dbReference type="InterPro" id="IPR055348">
    <property type="entry name" value="DctQ"/>
</dbReference>
<dbReference type="Proteomes" id="UP000199658">
    <property type="component" value="Unassembled WGS sequence"/>
</dbReference>
<feature type="transmembrane region" description="Helical" evidence="9">
    <location>
        <begin position="158"/>
        <end position="180"/>
    </location>
</feature>
<feature type="transmembrane region" description="Helical" evidence="9">
    <location>
        <begin position="99"/>
        <end position="120"/>
    </location>
</feature>
<dbReference type="PANTHER" id="PTHR35011:SF10">
    <property type="entry name" value="TRAP TRANSPORTER SMALL PERMEASE PROTEIN"/>
    <property type="match status" value="1"/>
</dbReference>
<dbReference type="STRING" id="670154.SAMN04488002_2378"/>
<evidence type="ECO:0000313" key="11">
    <source>
        <dbReference type="EMBL" id="SFR48558.1"/>
    </source>
</evidence>
<comment type="similarity">
    <text evidence="8 9">Belongs to the TRAP transporter small permease family.</text>
</comment>